<evidence type="ECO:0000313" key="2">
    <source>
        <dbReference type="EMBL" id="ABM39606.1"/>
    </source>
</evidence>
<dbReference type="Pfam" id="PF08273">
    <property type="entry name" value="Zn_Ribbon_Prim"/>
    <property type="match status" value="1"/>
</dbReference>
<dbReference type="Proteomes" id="UP000000644">
    <property type="component" value="Plasmid pPNAP01"/>
</dbReference>
<dbReference type="Pfam" id="PF23639">
    <property type="entry name" value="DUF7146"/>
    <property type="match status" value="1"/>
</dbReference>
<dbReference type="HOGENOM" id="CLU_059689_1_0_4"/>
<dbReference type="EMBL" id="CP000530">
    <property type="protein sequence ID" value="ABM39606.1"/>
    <property type="molecule type" value="Genomic_DNA"/>
</dbReference>
<keyword evidence="2" id="KW-0614">Plasmid</keyword>
<evidence type="ECO:0000313" key="3">
    <source>
        <dbReference type="Proteomes" id="UP000000644"/>
    </source>
</evidence>
<dbReference type="InterPro" id="IPR055570">
    <property type="entry name" value="DUF7146"/>
</dbReference>
<gene>
    <name evidence="2" type="ordered locus">Pnap_4324</name>
</gene>
<reference evidence="3" key="1">
    <citation type="journal article" date="2009" name="Environ. Microbiol.">
        <title>The genome of Polaromonas naphthalenivorans strain CJ2, isolated from coal tar-contaminated sediment, reveals physiological and metabolic versatility and evolution through extensive horizontal gene transfer.</title>
        <authorList>
            <person name="Yagi J.M."/>
            <person name="Sims D."/>
            <person name="Brettin T."/>
            <person name="Bruce D."/>
            <person name="Madsen E.L."/>
        </authorList>
    </citation>
    <scope>NUCLEOTIDE SEQUENCE [LARGE SCALE GENOMIC DNA]</scope>
    <source>
        <strain evidence="3">CJ2</strain>
        <plasmid evidence="3">Plasmid pPNAP01</plasmid>
    </source>
</reference>
<dbReference type="InterPro" id="IPR006171">
    <property type="entry name" value="TOPRIM_dom"/>
</dbReference>
<name>A1VVC8_POLNA</name>
<dbReference type="GO" id="GO:0008270">
    <property type="term" value="F:zinc ion binding"/>
    <property type="evidence" value="ECO:0007669"/>
    <property type="project" value="InterPro"/>
</dbReference>
<dbReference type="OrthoDB" id="8967890at2"/>
<accession>A1VVC8</accession>
<dbReference type="KEGG" id="pna:Pnap_4324"/>
<organism evidence="2 3">
    <name type="scientific">Polaromonas naphthalenivorans (strain CJ2)</name>
    <dbReference type="NCBI Taxonomy" id="365044"/>
    <lineage>
        <taxon>Bacteria</taxon>
        <taxon>Pseudomonadati</taxon>
        <taxon>Pseudomonadota</taxon>
        <taxon>Betaproteobacteria</taxon>
        <taxon>Burkholderiales</taxon>
        <taxon>Comamonadaceae</taxon>
        <taxon>Polaromonas</taxon>
    </lineage>
</organism>
<dbReference type="SMART" id="SM00778">
    <property type="entry name" value="Prim_Zn_Ribbon"/>
    <property type="match status" value="1"/>
</dbReference>
<dbReference type="RefSeq" id="WP_011797979.1">
    <property type="nucleotide sequence ID" value="NC_008757.1"/>
</dbReference>
<dbReference type="InterPro" id="IPR013237">
    <property type="entry name" value="Phage_T7_Gp4_N"/>
</dbReference>
<sequence length="341" mass="38119">MARLDLSKVDWYATLPRLGIDPSTIENPRRLGPCPIENDGRTRFRFVNKDGRGNWFCNFCGAGDAVKLVALVNSKTDAEAILMIRDLDNGPGIKGPPQRLKPIVEQPRDVTWIRKLLQQVWDETKPIQGSAVALYIERRVPGFDLNWLSSSLAYHPDLYHVDEVTKKKNVFPALVGRVTGLDGTPVTLHRTYLSKDGFKAAVSPGQVKKQMTGVATLKGESIRLNVPRIKTRVAIVCEGIETGLALVAATKNRHAVFSALNAGNLAKFMLSRAEFDLCIICADKDVMNIKHGWRPGEHFAEILSEKLISEGYAVKFRIPQVEQTDFADLWMDRCKWLKLVA</sequence>
<dbReference type="CDD" id="cd00188">
    <property type="entry name" value="TOPRIM"/>
    <property type="match status" value="1"/>
</dbReference>
<proteinExistence type="predicted"/>
<dbReference type="AlphaFoldDB" id="A1VVC8"/>
<geneLocation type="plasmid" evidence="2 3">
    <name>pPNAP01</name>
</geneLocation>
<dbReference type="SUPFAM" id="SSF57783">
    <property type="entry name" value="Zinc beta-ribbon"/>
    <property type="match status" value="1"/>
</dbReference>
<feature type="domain" description="DNA primase/helicase Gp4 N-terminal Bacteriophage T7-like" evidence="1">
    <location>
        <begin position="29"/>
        <end position="66"/>
    </location>
</feature>
<protein>
    <recommendedName>
        <fullName evidence="1">DNA primase/helicase Gp4 N-terminal Bacteriophage T7-like domain-containing protein</fullName>
    </recommendedName>
</protein>
<evidence type="ECO:0000259" key="1">
    <source>
        <dbReference type="SMART" id="SM00778"/>
    </source>
</evidence>
<dbReference type="GO" id="GO:0004386">
    <property type="term" value="F:helicase activity"/>
    <property type="evidence" value="ECO:0007669"/>
    <property type="project" value="InterPro"/>
</dbReference>
<keyword evidence="3" id="KW-1185">Reference proteome</keyword>
<dbReference type="Pfam" id="PF13362">
    <property type="entry name" value="Toprim_3"/>
    <property type="match status" value="1"/>
</dbReference>